<dbReference type="InterPro" id="IPR006461">
    <property type="entry name" value="PLAC_motif_containing"/>
</dbReference>
<dbReference type="AlphaFoldDB" id="C4JUX9"/>
<dbReference type="VEuPathDB" id="FungiDB:UREG_04932"/>
<dbReference type="KEGG" id="ure:UREG_04932"/>
<protein>
    <recommendedName>
        <fullName evidence="4">DUF614 domain-containing protein</fullName>
    </recommendedName>
</protein>
<evidence type="ECO:0000256" key="1">
    <source>
        <dbReference type="SAM" id="MobiDB-lite"/>
    </source>
</evidence>
<feature type="compositionally biased region" description="Low complexity" evidence="1">
    <location>
        <begin position="163"/>
        <end position="176"/>
    </location>
</feature>
<dbReference type="PANTHER" id="PTHR15907">
    <property type="entry name" value="DUF614 FAMILY PROTEIN-RELATED"/>
    <property type="match status" value="1"/>
</dbReference>
<organism evidence="2 3">
    <name type="scientific">Uncinocarpus reesii (strain UAMH 1704)</name>
    <dbReference type="NCBI Taxonomy" id="336963"/>
    <lineage>
        <taxon>Eukaryota</taxon>
        <taxon>Fungi</taxon>
        <taxon>Dikarya</taxon>
        <taxon>Ascomycota</taxon>
        <taxon>Pezizomycotina</taxon>
        <taxon>Eurotiomycetes</taxon>
        <taxon>Eurotiomycetidae</taxon>
        <taxon>Onygenales</taxon>
        <taxon>Onygenaceae</taxon>
        <taxon>Uncinocarpus</taxon>
    </lineage>
</organism>
<feature type="compositionally biased region" description="Polar residues" evidence="1">
    <location>
        <begin position="69"/>
        <end position="81"/>
    </location>
</feature>
<feature type="compositionally biased region" description="Pro residues" evidence="1">
    <location>
        <begin position="122"/>
        <end position="135"/>
    </location>
</feature>
<dbReference type="EMBL" id="CH476617">
    <property type="protein sequence ID" value="EEP80090.1"/>
    <property type="molecule type" value="Genomic_DNA"/>
</dbReference>
<dbReference type="OMA" id="CQWLMAT"/>
<reference evidence="3" key="1">
    <citation type="journal article" date="2009" name="Genome Res.">
        <title>Comparative genomic analyses of the human fungal pathogens Coccidioides and their relatives.</title>
        <authorList>
            <person name="Sharpton T.J."/>
            <person name="Stajich J.E."/>
            <person name="Rounsley S.D."/>
            <person name="Gardner M.J."/>
            <person name="Wortman J.R."/>
            <person name="Jordar V.S."/>
            <person name="Maiti R."/>
            <person name="Kodira C.D."/>
            <person name="Neafsey D.E."/>
            <person name="Zeng Q."/>
            <person name="Hung C.-Y."/>
            <person name="McMahan C."/>
            <person name="Muszewska A."/>
            <person name="Grynberg M."/>
            <person name="Mandel M.A."/>
            <person name="Kellner E.M."/>
            <person name="Barker B.M."/>
            <person name="Galgiani J.N."/>
            <person name="Orbach M.J."/>
            <person name="Kirkland T.N."/>
            <person name="Cole G.T."/>
            <person name="Henn M.R."/>
            <person name="Birren B.W."/>
            <person name="Taylor J.W."/>
        </authorList>
    </citation>
    <scope>NUCLEOTIDE SEQUENCE [LARGE SCALE GENOMIC DNA]</scope>
    <source>
        <strain evidence="3">UAMH 1704</strain>
    </source>
</reference>
<dbReference type="RefSeq" id="XP_002584243.1">
    <property type="nucleotide sequence ID" value="XM_002584197.1"/>
</dbReference>
<feature type="region of interest" description="Disordered" evidence="1">
    <location>
        <begin position="1"/>
        <end position="101"/>
    </location>
</feature>
<keyword evidence="3" id="KW-1185">Reference proteome</keyword>
<name>C4JUX9_UNCRE</name>
<dbReference type="OrthoDB" id="1045822at2759"/>
<feature type="compositionally biased region" description="Polar residues" evidence="1">
    <location>
        <begin position="1"/>
        <end position="15"/>
    </location>
</feature>
<evidence type="ECO:0000313" key="3">
    <source>
        <dbReference type="Proteomes" id="UP000002058"/>
    </source>
</evidence>
<dbReference type="eggNOG" id="ENOG502S5E0">
    <property type="taxonomic scope" value="Eukaryota"/>
</dbReference>
<feature type="compositionally biased region" description="Basic and acidic residues" evidence="1">
    <location>
        <begin position="137"/>
        <end position="146"/>
    </location>
</feature>
<feature type="region of interest" description="Disordered" evidence="1">
    <location>
        <begin position="115"/>
        <end position="176"/>
    </location>
</feature>
<dbReference type="Pfam" id="PF04749">
    <property type="entry name" value="PLAC8"/>
    <property type="match status" value="1"/>
</dbReference>
<dbReference type="NCBIfam" id="TIGR01571">
    <property type="entry name" value="A_thal_Cys_rich"/>
    <property type="match status" value="1"/>
</dbReference>
<dbReference type="GeneID" id="8437983"/>
<sequence>MSNPQLHLQPVNSNAARHKRYSYLPTPSEYQAPTFPPRNNEKPEEATKASALDDSVSSPGPRSPPPFSYNVNNAPTQTPSPYRQPHIASPPPPLSEHPAQYAPYADRPAFPQQQTQPIRYQSPPPAPPGSLPPKQFPDVRSHRPKEYTVAPDSNPLQPPPSLSAPKPSSLSGGQSQLGTRITSHELNHAPGQVVHPRQEIKGGTWSYGLCDCRDPGVCCTGLLCPCILYGRTQYRLSRKSEQKDPTNLLGYETCNAPCTAMALLCGCQWLLATIQHIRVRRAYGISSDVATDCVRASCCTCCTLIQDEREIKYRAEAARIAGGVPGYTPPAYATPGQMTFSPPPR</sequence>
<dbReference type="Proteomes" id="UP000002058">
    <property type="component" value="Unassembled WGS sequence"/>
</dbReference>
<accession>C4JUX9</accession>
<evidence type="ECO:0008006" key="4">
    <source>
        <dbReference type="Google" id="ProtNLM"/>
    </source>
</evidence>
<dbReference type="InParanoid" id="C4JUX9"/>
<evidence type="ECO:0000313" key="2">
    <source>
        <dbReference type="EMBL" id="EEP80090.1"/>
    </source>
</evidence>
<proteinExistence type="predicted"/>
<gene>
    <name evidence="2" type="ORF">UREG_04932</name>
</gene>
<dbReference type="HOGENOM" id="CLU_050253_1_0_1"/>